<reference evidence="4" key="1">
    <citation type="journal article" date="2012" name="Nature">
        <title>A physical, genetic and functional sequence assembly of the barley genome.</title>
        <authorList>
            <consortium name="The International Barley Genome Sequencing Consortium"/>
            <person name="Mayer K.F."/>
            <person name="Waugh R."/>
            <person name="Brown J.W."/>
            <person name="Schulman A."/>
            <person name="Langridge P."/>
            <person name="Platzer M."/>
            <person name="Fincher G.B."/>
            <person name="Muehlbauer G.J."/>
            <person name="Sato K."/>
            <person name="Close T.J."/>
            <person name="Wise R.P."/>
            <person name="Stein N."/>
        </authorList>
    </citation>
    <scope>NUCLEOTIDE SEQUENCE [LARGE SCALE GENOMIC DNA]</scope>
    <source>
        <strain evidence="4">cv. Morex</strain>
    </source>
</reference>
<dbReference type="EnsemblPlants" id="HORVU.MOREX.r3.1HG0094570.1">
    <property type="protein sequence ID" value="HORVU.MOREX.r3.1HG0094570.1"/>
    <property type="gene ID" value="HORVU.MOREX.r3.1HG0094570"/>
</dbReference>
<evidence type="ECO:0000256" key="1">
    <source>
        <dbReference type="SAM" id="Coils"/>
    </source>
</evidence>
<evidence type="ECO:0008006" key="5">
    <source>
        <dbReference type="Google" id="ProtNLM"/>
    </source>
</evidence>
<dbReference type="Proteomes" id="UP000011116">
    <property type="component" value="Chromosome 1H"/>
</dbReference>
<evidence type="ECO:0000256" key="2">
    <source>
        <dbReference type="SAM" id="Phobius"/>
    </source>
</evidence>
<reference evidence="3" key="2">
    <citation type="submission" date="2020-10" db="EMBL/GenBank/DDBJ databases">
        <authorList>
            <person name="Scholz U."/>
            <person name="Mascher M."/>
            <person name="Fiebig A."/>
        </authorList>
    </citation>
    <scope>NUCLEOTIDE SEQUENCE [LARGE SCALE GENOMIC DNA]</scope>
    <source>
        <strain evidence="3">cv. Morex</strain>
    </source>
</reference>
<dbReference type="AlphaFoldDB" id="A0A8I6X002"/>
<accession>A0A8I6X002</accession>
<dbReference type="Gramene" id="HORVU.MOREX.r2.1HG0077940.1">
    <property type="protein sequence ID" value="HORVU.MOREX.r2.1HG0077940.1"/>
    <property type="gene ID" value="HORVU.MOREX.r2.1HG0077940"/>
</dbReference>
<keyword evidence="2" id="KW-0812">Transmembrane</keyword>
<reference evidence="3" key="3">
    <citation type="submission" date="2022-01" db="UniProtKB">
        <authorList>
            <consortium name="EnsemblPlants"/>
        </authorList>
    </citation>
    <scope>IDENTIFICATION</scope>
    <source>
        <strain evidence="3">subsp. vulgare</strain>
    </source>
</reference>
<evidence type="ECO:0000313" key="4">
    <source>
        <dbReference type="Proteomes" id="UP000011116"/>
    </source>
</evidence>
<organism evidence="3 4">
    <name type="scientific">Hordeum vulgare subsp. vulgare</name>
    <name type="common">Domesticated barley</name>
    <dbReference type="NCBI Taxonomy" id="112509"/>
    <lineage>
        <taxon>Eukaryota</taxon>
        <taxon>Viridiplantae</taxon>
        <taxon>Streptophyta</taxon>
        <taxon>Embryophyta</taxon>
        <taxon>Tracheophyta</taxon>
        <taxon>Spermatophyta</taxon>
        <taxon>Magnoliopsida</taxon>
        <taxon>Liliopsida</taxon>
        <taxon>Poales</taxon>
        <taxon>Poaceae</taxon>
        <taxon>BOP clade</taxon>
        <taxon>Pooideae</taxon>
        <taxon>Triticodae</taxon>
        <taxon>Triticeae</taxon>
        <taxon>Hordeinae</taxon>
        <taxon>Hordeum</taxon>
    </lineage>
</organism>
<proteinExistence type="predicted"/>
<keyword evidence="4" id="KW-1185">Reference proteome</keyword>
<protein>
    <recommendedName>
        <fullName evidence="5">Transmembrane protein</fullName>
    </recommendedName>
</protein>
<dbReference type="Gramene" id="HORVU.MOREX.r3.1HG0094570.1">
    <property type="protein sequence ID" value="HORVU.MOREX.r3.1HG0094570.1"/>
    <property type="gene ID" value="HORVU.MOREX.r3.1HG0094570"/>
</dbReference>
<keyword evidence="2" id="KW-0472">Membrane</keyword>
<keyword evidence="2" id="KW-1133">Transmembrane helix</keyword>
<feature type="coiled-coil region" evidence="1">
    <location>
        <begin position="50"/>
        <end position="77"/>
    </location>
</feature>
<keyword evidence="1" id="KW-0175">Coiled coil</keyword>
<evidence type="ECO:0000313" key="3">
    <source>
        <dbReference type="EnsemblPlants" id="HORVU.MOREX.r3.1HG0094570.1"/>
    </source>
</evidence>
<feature type="transmembrane region" description="Helical" evidence="2">
    <location>
        <begin position="150"/>
        <end position="171"/>
    </location>
</feature>
<sequence length="191" mass="21803">MAVALRCAARRLGGSLQLQQTQAPLMPSRFMSSRQLSGEVSTEQARAHFTRRVQQKKEELYDAVSKAEQKKQELFDVLCEEEQAAVVEEGRRLVSSKHARAHSRCQIQQKEEELYDAFSKANEQHLSAQAAEKTPFDIMRFRKYTQMARGVLDLACKATFFVYGGAFLYGITGADRMLGFPRKVYEVKRED</sequence>
<name>A0A8I6X002_HORVV</name>